<evidence type="ECO:0000256" key="4">
    <source>
        <dbReference type="ARBA" id="ARBA00022723"/>
    </source>
</evidence>
<keyword evidence="10" id="KW-1185">Reference proteome</keyword>
<evidence type="ECO:0000256" key="1">
    <source>
        <dbReference type="ARBA" id="ARBA00004308"/>
    </source>
</evidence>
<dbReference type="EMBL" id="JAHHUM010001445">
    <property type="protein sequence ID" value="KAK5612290.1"/>
    <property type="molecule type" value="Genomic_DNA"/>
</dbReference>
<keyword evidence="3" id="KW-0963">Cytoplasm</keyword>
<dbReference type="InterPro" id="IPR011992">
    <property type="entry name" value="EF-hand-dom_pair"/>
</dbReference>
<accession>A0AAV9RTL8</accession>
<evidence type="ECO:0000259" key="8">
    <source>
        <dbReference type="PROSITE" id="PS50222"/>
    </source>
</evidence>
<dbReference type="InterPro" id="IPR002048">
    <property type="entry name" value="EF_hand_dom"/>
</dbReference>
<reference evidence="9 10" key="1">
    <citation type="submission" date="2021-06" db="EMBL/GenBank/DDBJ databases">
        <authorList>
            <person name="Palmer J.M."/>
        </authorList>
    </citation>
    <scope>NUCLEOTIDE SEQUENCE [LARGE SCALE GENOMIC DNA]</scope>
    <source>
        <strain evidence="9 10">MEX-2019</strain>
        <tissue evidence="9">Muscle</tissue>
    </source>
</reference>
<dbReference type="PANTHER" id="PTHR46735:SF3">
    <property type="entry name" value="CALPAIN SMALL SUBUNIT 1-RELATED"/>
    <property type="match status" value="1"/>
</dbReference>
<organism evidence="9 10">
    <name type="scientific">Crenichthys baileyi</name>
    <name type="common">White River springfish</name>
    <dbReference type="NCBI Taxonomy" id="28760"/>
    <lineage>
        <taxon>Eukaryota</taxon>
        <taxon>Metazoa</taxon>
        <taxon>Chordata</taxon>
        <taxon>Craniata</taxon>
        <taxon>Vertebrata</taxon>
        <taxon>Euteleostomi</taxon>
        <taxon>Actinopterygii</taxon>
        <taxon>Neopterygii</taxon>
        <taxon>Teleostei</taxon>
        <taxon>Neoteleostei</taxon>
        <taxon>Acanthomorphata</taxon>
        <taxon>Ovalentaria</taxon>
        <taxon>Atherinomorphae</taxon>
        <taxon>Cyprinodontiformes</taxon>
        <taxon>Goodeidae</taxon>
        <taxon>Crenichthys</taxon>
    </lineage>
</organism>
<dbReference type="PANTHER" id="PTHR46735">
    <property type="entry name" value="CALPAIN, SMALL SUBUNIT 1 A-RELATED"/>
    <property type="match status" value="1"/>
</dbReference>
<dbReference type="Gene3D" id="1.10.238.10">
    <property type="entry name" value="EF-hand"/>
    <property type="match status" value="1"/>
</dbReference>
<evidence type="ECO:0000256" key="6">
    <source>
        <dbReference type="ARBA" id="ARBA00022837"/>
    </source>
</evidence>
<name>A0AAV9RTL8_9TELE</name>
<keyword evidence="4" id="KW-0479">Metal-binding</keyword>
<protein>
    <recommendedName>
        <fullName evidence="8">EF-hand domain-containing protein</fullName>
    </recommendedName>
</protein>
<keyword evidence="5" id="KW-0677">Repeat</keyword>
<dbReference type="GO" id="GO:0005509">
    <property type="term" value="F:calcium ion binding"/>
    <property type="evidence" value="ECO:0007669"/>
    <property type="project" value="InterPro"/>
</dbReference>
<dbReference type="SUPFAM" id="SSF47473">
    <property type="entry name" value="EF-hand"/>
    <property type="match status" value="1"/>
</dbReference>
<dbReference type="AlphaFoldDB" id="A0AAV9RTL8"/>
<gene>
    <name evidence="9" type="ORF">CRENBAI_016278</name>
</gene>
<dbReference type="Proteomes" id="UP001311232">
    <property type="component" value="Unassembled WGS sequence"/>
</dbReference>
<evidence type="ECO:0000313" key="9">
    <source>
        <dbReference type="EMBL" id="KAK5612290.1"/>
    </source>
</evidence>
<evidence type="ECO:0000313" key="10">
    <source>
        <dbReference type="Proteomes" id="UP001311232"/>
    </source>
</evidence>
<proteinExistence type="predicted"/>
<comment type="caution">
    <text evidence="9">The sequence shown here is derived from an EMBL/GenBank/DDBJ whole genome shotgun (WGS) entry which is preliminary data.</text>
</comment>
<evidence type="ECO:0000256" key="3">
    <source>
        <dbReference type="ARBA" id="ARBA00022490"/>
    </source>
</evidence>
<keyword evidence="7" id="KW-0472">Membrane</keyword>
<feature type="domain" description="EF-hand" evidence="8">
    <location>
        <begin position="63"/>
        <end position="96"/>
    </location>
</feature>
<dbReference type="PROSITE" id="PS50222">
    <property type="entry name" value="EF_HAND_2"/>
    <property type="match status" value="1"/>
</dbReference>
<dbReference type="GO" id="GO:0110158">
    <property type="term" value="C:calpain complex"/>
    <property type="evidence" value="ECO:0007669"/>
    <property type="project" value="TreeGrafter"/>
</dbReference>
<comment type="subcellular location">
    <subcellularLocation>
        <location evidence="2">Cytoplasm</location>
    </subcellularLocation>
    <subcellularLocation>
        <location evidence="1">Endomembrane system</location>
    </subcellularLocation>
</comment>
<dbReference type="GO" id="GO:0012505">
    <property type="term" value="C:endomembrane system"/>
    <property type="evidence" value="ECO:0007669"/>
    <property type="project" value="UniProtKB-SubCell"/>
</dbReference>
<keyword evidence="6" id="KW-0106">Calcium</keyword>
<evidence type="ECO:0000256" key="2">
    <source>
        <dbReference type="ARBA" id="ARBA00004496"/>
    </source>
</evidence>
<sequence>MENSGSVQIKIADQNGCMSSSEMRIVVMEAVFSLNNALHQVSVARYSDPNHTINFDNFVNCLFRLETLFNIFKELDTDGSGTIEVKVMEWLNLVML</sequence>
<evidence type="ECO:0000256" key="7">
    <source>
        <dbReference type="ARBA" id="ARBA00023136"/>
    </source>
</evidence>
<evidence type="ECO:0000256" key="5">
    <source>
        <dbReference type="ARBA" id="ARBA00022737"/>
    </source>
</evidence>